<proteinExistence type="predicted"/>
<name>A0ABS2CZ95_9FLAO</name>
<reference evidence="2 3" key="1">
    <citation type="submission" date="2021-02" db="EMBL/GenBank/DDBJ databases">
        <authorList>
            <person name="Jung H.S."/>
            <person name="Chun B.H."/>
            <person name="Jeon C.O."/>
        </authorList>
    </citation>
    <scope>NUCLEOTIDE SEQUENCE [LARGE SCALE GENOMIC DNA]</scope>
    <source>
        <strain evidence="2 3">LMG 25203</strain>
    </source>
</reference>
<organism evidence="2 3">
    <name type="scientific">Flavobacterium macrobrachii</name>
    <dbReference type="NCBI Taxonomy" id="591204"/>
    <lineage>
        <taxon>Bacteria</taxon>
        <taxon>Pseudomonadati</taxon>
        <taxon>Bacteroidota</taxon>
        <taxon>Flavobacteriia</taxon>
        <taxon>Flavobacteriales</taxon>
        <taxon>Flavobacteriaceae</taxon>
        <taxon>Flavobacterium</taxon>
    </lineage>
</organism>
<protein>
    <submittedName>
        <fullName evidence="2">DUF1647 domain-containing protein</fullName>
    </submittedName>
</protein>
<evidence type="ECO:0000259" key="1">
    <source>
        <dbReference type="PROSITE" id="PS51352"/>
    </source>
</evidence>
<evidence type="ECO:0000313" key="3">
    <source>
        <dbReference type="Proteomes" id="UP000759529"/>
    </source>
</evidence>
<sequence>MKINFLKKYLCFTTILASLISCNSNKEAEFVAYFGGEIINPNNPYVLFCKDNEVIDSIKLDNNNRFFIKFDSLAPGLYSFKHEPEYQYVFFDKNDSIMVRVNSRDFDNSIAFCGRGDLKNNFLIDLFLKNEKDRNNMFDVFGYDLNTFTQTIDASNKKIQTFYTNKKNEIKWSDEFDVIAKAAVDFNYYSKKELYPMIHKIRTGNDVYETIPTDFYSFRKNIDFNSETLSSYSPFVMYLSHMLNNMGGINYHNHFTEADLALKTNINKLNIADTLIKNEKLKNVILNNIAFTYLLEDQNMVYNQEFLKTYHKFSTDKSHKNEISKIGNAIQSLKVGNTLPEVELVDNTGKIVSSNTIINKNTVIFFWTSRAKSHLEAVHKKIVILKKQYTDYHFIGINLNDSQEQWKKILSTYRFNNVTELHAPNFEDIKYKWAINKIHRTIILDKNGKIKNAFTNIFDSQFEENL</sequence>
<dbReference type="InterPro" id="IPR013766">
    <property type="entry name" value="Thioredoxin_domain"/>
</dbReference>
<accession>A0ABS2CZ95</accession>
<dbReference type="Gene3D" id="3.40.30.10">
    <property type="entry name" value="Glutaredoxin"/>
    <property type="match status" value="1"/>
</dbReference>
<evidence type="ECO:0000313" key="2">
    <source>
        <dbReference type="EMBL" id="MBM6500288.1"/>
    </source>
</evidence>
<feature type="domain" description="Thioredoxin" evidence="1">
    <location>
        <begin position="333"/>
        <end position="466"/>
    </location>
</feature>
<keyword evidence="3" id="KW-1185">Reference proteome</keyword>
<comment type="caution">
    <text evidence="2">The sequence shown here is derived from an EMBL/GenBank/DDBJ whole genome shotgun (WGS) entry which is preliminary data.</text>
</comment>
<dbReference type="Pfam" id="PF13905">
    <property type="entry name" value="Thioredoxin_8"/>
    <property type="match status" value="1"/>
</dbReference>
<dbReference type="EMBL" id="JACSOD020000501">
    <property type="protein sequence ID" value="MBM6500288.1"/>
    <property type="molecule type" value="Genomic_DNA"/>
</dbReference>
<dbReference type="PROSITE" id="PS51257">
    <property type="entry name" value="PROKAR_LIPOPROTEIN"/>
    <property type="match status" value="1"/>
</dbReference>
<gene>
    <name evidence="2" type="ORF">H9X54_013405</name>
</gene>
<dbReference type="RefSeq" id="WP_187656615.1">
    <property type="nucleotide sequence ID" value="NZ_JACSOD020000501.1"/>
</dbReference>
<dbReference type="Proteomes" id="UP000759529">
    <property type="component" value="Unassembled WGS sequence"/>
</dbReference>
<dbReference type="InterPro" id="IPR012336">
    <property type="entry name" value="Thioredoxin-like_fold"/>
</dbReference>
<dbReference type="SUPFAM" id="SSF52833">
    <property type="entry name" value="Thioredoxin-like"/>
    <property type="match status" value="1"/>
</dbReference>
<dbReference type="InterPro" id="IPR036249">
    <property type="entry name" value="Thioredoxin-like_sf"/>
</dbReference>
<dbReference type="PROSITE" id="PS51352">
    <property type="entry name" value="THIOREDOXIN_2"/>
    <property type="match status" value="1"/>
</dbReference>